<reference evidence="1" key="1">
    <citation type="submission" date="2013-12" db="EMBL/GenBank/DDBJ databases">
        <authorList>
            <person name="Aslett M."/>
        </authorList>
    </citation>
    <scope>NUCLEOTIDE SEQUENCE [LARGE SCALE GENOMIC DNA]</scope>
    <source>
        <strain evidence="1">Lindley</strain>
    </source>
</reference>
<evidence type="ECO:0000313" key="2">
    <source>
        <dbReference type="WBParaSite" id="GPLIN_000702500"/>
    </source>
</evidence>
<organism evidence="1 2">
    <name type="scientific">Globodera pallida</name>
    <name type="common">Potato cyst nematode worm</name>
    <name type="synonym">Heterodera pallida</name>
    <dbReference type="NCBI Taxonomy" id="36090"/>
    <lineage>
        <taxon>Eukaryota</taxon>
        <taxon>Metazoa</taxon>
        <taxon>Ecdysozoa</taxon>
        <taxon>Nematoda</taxon>
        <taxon>Chromadorea</taxon>
        <taxon>Rhabditida</taxon>
        <taxon>Tylenchina</taxon>
        <taxon>Tylenchomorpha</taxon>
        <taxon>Tylenchoidea</taxon>
        <taxon>Heteroderidae</taxon>
        <taxon>Heteroderinae</taxon>
        <taxon>Globodera</taxon>
    </lineage>
</organism>
<name>A0A183C2D1_GLOPA</name>
<reference evidence="2" key="3">
    <citation type="submission" date="2016-06" db="UniProtKB">
        <authorList>
            <consortium name="WormBaseParasite"/>
        </authorList>
    </citation>
    <scope>IDENTIFICATION</scope>
</reference>
<sequence>MVVTKGNLYHLSQLEGFQGQPDTISSTNPSSTTERAATTEYIPWLYRFGQKLMPCLDNIPSDECERHDDDCEDALHKREMALFCCGTCRAKHPNFLPKQSVQKT</sequence>
<proteinExistence type="predicted"/>
<evidence type="ECO:0000313" key="1">
    <source>
        <dbReference type="Proteomes" id="UP000050741"/>
    </source>
</evidence>
<protein>
    <submittedName>
        <fullName evidence="2">TRASH domain-containing protein</fullName>
    </submittedName>
</protein>
<reference evidence="1" key="2">
    <citation type="submission" date="2014-05" db="EMBL/GenBank/DDBJ databases">
        <title>The genome and life-stage specific transcriptomes of Globodera pallida elucidate key aspects of plant parasitism by a cyst nematode.</title>
        <authorList>
            <person name="Cotton J.A."/>
            <person name="Lilley C.J."/>
            <person name="Jones L.M."/>
            <person name="Kikuchi T."/>
            <person name="Reid A.J."/>
            <person name="Thorpe P."/>
            <person name="Tsai I.J."/>
            <person name="Beasley H."/>
            <person name="Blok V."/>
            <person name="Cock P.J.A."/>
            <person name="Van den Akker S.E."/>
            <person name="Holroyd N."/>
            <person name="Hunt M."/>
            <person name="Mantelin S."/>
            <person name="Naghra H."/>
            <person name="Pain A."/>
            <person name="Palomares-Rius J.E."/>
            <person name="Zarowiecki M."/>
            <person name="Berriman M."/>
            <person name="Jones J.T."/>
            <person name="Urwin P.E."/>
        </authorList>
    </citation>
    <scope>NUCLEOTIDE SEQUENCE [LARGE SCALE GENOMIC DNA]</scope>
    <source>
        <strain evidence="1">Lindley</strain>
    </source>
</reference>
<keyword evidence="1" id="KW-1185">Reference proteome</keyword>
<dbReference type="Proteomes" id="UP000050741">
    <property type="component" value="Unassembled WGS sequence"/>
</dbReference>
<dbReference type="WBParaSite" id="GPLIN_000702500">
    <property type="protein sequence ID" value="GPLIN_000702500"/>
    <property type="gene ID" value="GPLIN_000702500"/>
</dbReference>
<accession>A0A183C2D1</accession>
<dbReference type="AlphaFoldDB" id="A0A183C2D1"/>